<evidence type="ECO:0000256" key="1">
    <source>
        <dbReference type="SAM" id="SignalP"/>
    </source>
</evidence>
<evidence type="ECO:0000313" key="2">
    <source>
        <dbReference type="EMBL" id="SCX92885.1"/>
    </source>
</evidence>
<dbReference type="RefSeq" id="WP_090654626.1">
    <property type="nucleotide sequence ID" value="NZ_CP015031.1"/>
</dbReference>
<reference evidence="2 3" key="1">
    <citation type="submission" date="2016-10" db="EMBL/GenBank/DDBJ databases">
        <authorList>
            <person name="Varghese N."/>
            <person name="Submissions S."/>
        </authorList>
    </citation>
    <scope>NUCLEOTIDE SEQUENCE [LARGE SCALE GENOMIC DNA]</scope>
    <source>
        <strain evidence="2 3">DSM 22022</strain>
    </source>
</reference>
<organism evidence="2 3">
    <name type="scientific">Basfia succiniciproducens</name>
    <dbReference type="NCBI Taxonomy" id="653940"/>
    <lineage>
        <taxon>Bacteria</taxon>
        <taxon>Pseudomonadati</taxon>
        <taxon>Pseudomonadota</taxon>
        <taxon>Gammaproteobacteria</taxon>
        <taxon>Pasteurellales</taxon>
        <taxon>Pasteurellaceae</taxon>
        <taxon>Basfia</taxon>
    </lineage>
</organism>
<keyword evidence="1" id="KW-0732">Signal</keyword>
<gene>
    <name evidence="2" type="ORF">SAMN02910354_00871</name>
</gene>
<accession>A0A1G5BRN3</accession>
<evidence type="ECO:0008006" key="4">
    <source>
        <dbReference type="Google" id="ProtNLM"/>
    </source>
</evidence>
<protein>
    <recommendedName>
        <fullName evidence="4">TonB-dependent receptor plug domain-containing protein</fullName>
    </recommendedName>
</protein>
<proteinExistence type="predicted"/>
<dbReference type="Gene3D" id="2.170.130.10">
    <property type="entry name" value="TonB-dependent receptor, plug domain"/>
    <property type="match status" value="1"/>
</dbReference>
<feature type="signal peptide" evidence="1">
    <location>
        <begin position="1"/>
        <end position="19"/>
    </location>
</feature>
<name>A0A1G5BRN3_9PAST</name>
<keyword evidence="3" id="KW-1185">Reference proteome</keyword>
<sequence>MKKTAIALLVASTSFNVLADETTALDEIKVNAIRSEMDQFSSPASIDVVEGEDVRKKSGMNISLSEALQGIAGVTAVERHNYA</sequence>
<dbReference type="Proteomes" id="UP000199588">
    <property type="component" value="Unassembled WGS sequence"/>
</dbReference>
<comment type="caution">
    <text evidence="2">The sequence shown here is derived from an EMBL/GenBank/DDBJ whole genome shotgun (WGS) entry which is preliminary data.</text>
</comment>
<dbReference type="EMBL" id="FMUQ01000005">
    <property type="protein sequence ID" value="SCX92885.1"/>
    <property type="molecule type" value="Genomic_DNA"/>
</dbReference>
<dbReference type="SUPFAM" id="SSF56935">
    <property type="entry name" value="Porins"/>
    <property type="match status" value="1"/>
</dbReference>
<dbReference type="InterPro" id="IPR037066">
    <property type="entry name" value="Plug_dom_sf"/>
</dbReference>
<feature type="chain" id="PRO_5046214921" description="TonB-dependent receptor plug domain-containing protein" evidence="1">
    <location>
        <begin position="20"/>
        <end position="83"/>
    </location>
</feature>
<evidence type="ECO:0000313" key="3">
    <source>
        <dbReference type="Proteomes" id="UP000199588"/>
    </source>
</evidence>